<dbReference type="InterPro" id="IPR002401">
    <property type="entry name" value="Cyt_P450_E_grp-I"/>
</dbReference>
<accession>A0AAV6TVT6</accession>
<evidence type="ECO:0008006" key="17">
    <source>
        <dbReference type="Google" id="ProtNLM"/>
    </source>
</evidence>
<evidence type="ECO:0000256" key="11">
    <source>
        <dbReference type="ARBA" id="ARBA00023033"/>
    </source>
</evidence>
<evidence type="ECO:0000256" key="13">
    <source>
        <dbReference type="PIRSR" id="PIRSR602401-1"/>
    </source>
</evidence>
<keyword evidence="9" id="KW-0560">Oxidoreductase</keyword>
<dbReference type="PRINTS" id="PR00463">
    <property type="entry name" value="EP450I"/>
</dbReference>
<dbReference type="InterPro" id="IPR001128">
    <property type="entry name" value="Cyt_P450"/>
</dbReference>
<evidence type="ECO:0000256" key="4">
    <source>
        <dbReference type="ARBA" id="ARBA00010617"/>
    </source>
</evidence>
<dbReference type="AlphaFoldDB" id="A0AAV6TVT6"/>
<comment type="subcellular location">
    <subcellularLocation>
        <location evidence="3">Endoplasmic reticulum membrane</location>
        <topology evidence="3">Peripheral membrane protein</topology>
    </subcellularLocation>
    <subcellularLocation>
        <location evidence="2">Microsome membrane</location>
        <topology evidence="2">Peripheral membrane protein</topology>
    </subcellularLocation>
</comment>
<dbReference type="InterPro" id="IPR050705">
    <property type="entry name" value="Cytochrome_P450_3A"/>
</dbReference>
<evidence type="ECO:0000256" key="8">
    <source>
        <dbReference type="ARBA" id="ARBA00022848"/>
    </source>
</evidence>
<keyword evidence="10 13" id="KW-0408">Iron</keyword>
<comment type="cofactor">
    <cofactor evidence="1 13">
        <name>heme</name>
        <dbReference type="ChEBI" id="CHEBI:30413"/>
    </cofactor>
</comment>
<keyword evidence="14" id="KW-0812">Transmembrane</keyword>
<organism evidence="15 16">
    <name type="scientific">Oedothorax gibbosus</name>
    <dbReference type="NCBI Taxonomy" id="931172"/>
    <lineage>
        <taxon>Eukaryota</taxon>
        <taxon>Metazoa</taxon>
        <taxon>Ecdysozoa</taxon>
        <taxon>Arthropoda</taxon>
        <taxon>Chelicerata</taxon>
        <taxon>Arachnida</taxon>
        <taxon>Araneae</taxon>
        <taxon>Araneomorphae</taxon>
        <taxon>Entelegynae</taxon>
        <taxon>Araneoidea</taxon>
        <taxon>Linyphiidae</taxon>
        <taxon>Erigoninae</taxon>
        <taxon>Oedothorax</taxon>
    </lineage>
</organism>
<dbReference type="SUPFAM" id="SSF48264">
    <property type="entry name" value="Cytochrome P450"/>
    <property type="match status" value="1"/>
</dbReference>
<dbReference type="GO" id="GO:0020037">
    <property type="term" value="F:heme binding"/>
    <property type="evidence" value="ECO:0007669"/>
    <property type="project" value="InterPro"/>
</dbReference>
<sequence>MFEIEYFSLNLVTNSLIIVATVLFFYWYCKRNHDYWEKLGIPFVKPVPFFGSILEVFSTPPPYLELKRYSELGPVYGHFERNRPCLTIGDPKILRKIMVKDFVSFSRRREFSANDEVLDNMLITLQGEQWKRVRDFVTPTFTSGKLKKMLGIFKECSKTLLQNLSAASQQGNPVDAKRLYGAFTMDVIASAAFSTKIDSHNDPENRFVSTAKVVFQKRGGWRYLLHLLFPDLMQFLGVSSRSADIHFFNEITLQIIEERKRTGQTRNDFLQLLIDSSKEDEDLVKTAPSKENGDVSNYIEETAEQSPMKNKSYKNLTVNEMVAQCVIFFLAGYDTTASTLSNVTYCLALNQEVQDKLRREIDTVIDQHKGELTYETIQEMKYLDNVISETLRLYPPVARVERIAEADYDSTDLSIKIPKGMVIGIPMYAVHRDPRHWTDPEKFDPNRFCSEEKAKRDQFAYLPFAAGPRNCVAMRFALLEVKLCLVHVISAFKIKRCSRTKVPLEFTPSRNLVTPKEITVSLEARKETSFL</sequence>
<keyword evidence="6 13" id="KW-0479">Metal-binding</keyword>
<dbReference type="FunFam" id="1.10.630.10:FF:000042">
    <property type="entry name" value="Cytochrome P450"/>
    <property type="match status" value="1"/>
</dbReference>
<feature type="transmembrane region" description="Helical" evidence="14">
    <location>
        <begin position="6"/>
        <end position="29"/>
    </location>
</feature>
<keyword evidence="5 13" id="KW-0349">Heme</keyword>
<evidence type="ECO:0000256" key="5">
    <source>
        <dbReference type="ARBA" id="ARBA00022617"/>
    </source>
</evidence>
<dbReference type="PRINTS" id="PR00385">
    <property type="entry name" value="P450"/>
</dbReference>
<keyword evidence="8" id="KW-0492">Microsome</keyword>
<keyword evidence="16" id="KW-1185">Reference proteome</keyword>
<dbReference type="GO" id="GO:0005789">
    <property type="term" value="C:endoplasmic reticulum membrane"/>
    <property type="evidence" value="ECO:0007669"/>
    <property type="project" value="UniProtKB-SubCell"/>
</dbReference>
<keyword evidence="14" id="KW-1133">Transmembrane helix</keyword>
<dbReference type="PANTHER" id="PTHR24302">
    <property type="entry name" value="CYTOCHROME P450 FAMILY 3"/>
    <property type="match status" value="1"/>
</dbReference>
<dbReference type="Gene3D" id="1.10.630.10">
    <property type="entry name" value="Cytochrome P450"/>
    <property type="match status" value="1"/>
</dbReference>
<dbReference type="GO" id="GO:0005506">
    <property type="term" value="F:iron ion binding"/>
    <property type="evidence" value="ECO:0007669"/>
    <property type="project" value="InterPro"/>
</dbReference>
<dbReference type="CDD" id="cd11055">
    <property type="entry name" value="CYP3A-like"/>
    <property type="match status" value="1"/>
</dbReference>
<dbReference type="PANTHER" id="PTHR24302:SF15">
    <property type="entry name" value="FATTY-ACID PEROXYGENASE"/>
    <property type="match status" value="1"/>
</dbReference>
<evidence type="ECO:0000256" key="1">
    <source>
        <dbReference type="ARBA" id="ARBA00001971"/>
    </source>
</evidence>
<name>A0AAV6TVT6_9ARAC</name>
<proteinExistence type="inferred from homology"/>
<evidence type="ECO:0000256" key="3">
    <source>
        <dbReference type="ARBA" id="ARBA00004406"/>
    </source>
</evidence>
<evidence type="ECO:0000313" key="15">
    <source>
        <dbReference type="EMBL" id="KAG8175868.1"/>
    </source>
</evidence>
<dbReference type="Pfam" id="PF00067">
    <property type="entry name" value="p450"/>
    <property type="match status" value="1"/>
</dbReference>
<evidence type="ECO:0000256" key="7">
    <source>
        <dbReference type="ARBA" id="ARBA00022824"/>
    </source>
</evidence>
<keyword evidence="12 14" id="KW-0472">Membrane</keyword>
<dbReference type="Proteomes" id="UP000827092">
    <property type="component" value="Unassembled WGS sequence"/>
</dbReference>
<evidence type="ECO:0000256" key="12">
    <source>
        <dbReference type="ARBA" id="ARBA00023136"/>
    </source>
</evidence>
<comment type="caution">
    <text evidence="15">The sequence shown here is derived from an EMBL/GenBank/DDBJ whole genome shotgun (WGS) entry which is preliminary data.</text>
</comment>
<evidence type="ECO:0000256" key="2">
    <source>
        <dbReference type="ARBA" id="ARBA00004174"/>
    </source>
</evidence>
<dbReference type="InterPro" id="IPR036396">
    <property type="entry name" value="Cyt_P450_sf"/>
</dbReference>
<reference evidence="15 16" key="1">
    <citation type="journal article" date="2022" name="Nat. Ecol. Evol.">
        <title>A masculinizing supergene underlies an exaggerated male reproductive morph in a spider.</title>
        <authorList>
            <person name="Hendrickx F."/>
            <person name="De Corte Z."/>
            <person name="Sonet G."/>
            <person name="Van Belleghem S.M."/>
            <person name="Kostlbacher S."/>
            <person name="Vangestel C."/>
        </authorList>
    </citation>
    <scope>NUCLEOTIDE SEQUENCE [LARGE SCALE GENOMIC DNA]</scope>
    <source>
        <strain evidence="15">W744_W776</strain>
    </source>
</reference>
<gene>
    <name evidence="15" type="ORF">JTE90_026994</name>
</gene>
<evidence type="ECO:0000256" key="14">
    <source>
        <dbReference type="SAM" id="Phobius"/>
    </source>
</evidence>
<evidence type="ECO:0000256" key="10">
    <source>
        <dbReference type="ARBA" id="ARBA00023004"/>
    </source>
</evidence>
<keyword evidence="7" id="KW-0256">Endoplasmic reticulum</keyword>
<keyword evidence="11" id="KW-0503">Monooxygenase</keyword>
<protein>
    <recommendedName>
        <fullName evidence="17">Cytochrome P450</fullName>
    </recommendedName>
</protein>
<dbReference type="GO" id="GO:0016705">
    <property type="term" value="F:oxidoreductase activity, acting on paired donors, with incorporation or reduction of molecular oxygen"/>
    <property type="evidence" value="ECO:0007669"/>
    <property type="project" value="InterPro"/>
</dbReference>
<evidence type="ECO:0000256" key="6">
    <source>
        <dbReference type="ARBA" id="ARBA00022723"/>
    </source>
</evidence>
<evidence type="ECO:0000313" key="16">
    <source>
        <dbReference type="Proteomes" id="UP000827092"/>
    </source>
</evidence>
<evidence type="ECO:0000256" key="9">
    <source>
        <dbReference type="ARBA" id="ARBA00023002"/>
    </source>
</evidence>
<comment type="similarity">
    <text evidence="4">Belongs to the cytochrome P450 family.</text>
</comment>
<feature type="binding site" description="axial binding residue" evidence="13">
    <location>
        <position position="471"/>
    </location>
    <ligand>
        <name>heme</name>
        <dbReference type="ChEBI" id="CHEBI:30413"/>
    </ligand>
    <ligandPart>
        <name>Fe</name>
        <dbReference type="ChEBI" id="CHEBI:18248"/>
    </ligandPart>
</feature>
<dbReference type="EMBL" id="JAFNEN010000946">
    <property type="protein sequence ID" value="KAG8175868.1"/>
    <property type="molecule type" value="Genomic_DNA"/>
</dbReference>
<dbReference type="GO" id="GO:0008395">
    <property type="term" value="F:steroid hydroxylase activity"/>
    <property type="evidence" value="ECO:0007669"/>
    <property type="project" value="TreeGrafter"/>
</dbReference>